<dbReference type="Proteomes" id="UP001301769">
    <property type="component" value="Unassembled WGS sequence"/>
</dbReference>
<dbReference type="PROSITE" id="PS51635">
    <property type="entry name" value="PNPLA"/>
    <property type="match status" value="1"/>
</dbReference>
<keyword evidence="1 6" id="KW-0378">Hydrolase</keyword>
<comment type="caution">
    <text evidence="4">Lacks conserved residue(s) required for the propagation of feature annotation.</text>
</comment>
<reference evidence="6" key="1">
    <citation type="journal article" date="2023" name="Mol. Phylogenet. Evol.">
        <title>Genome-scale phylogeny and comparative genomics of the fungal order Sordariales.</title>
        <authorList>
            <person name="Hensen N."/>
            <person name="Bonometti L."/>
            <person name="Westerberg I."/>
            <person name="Brannstrom I.O."/>
            <person name="Guillou S."/>
            <person name="Cros-Aarteil S."/>
            <person name="Calhoun S."/>
            <person name="Haridas S."/>
            <person name="Kuo A."/>
            <person name="Mondo S."/>
            <person name="Pangilinan J."/>
            <person name="Riley R."/>
            <person name="LaButti K."/>
            <person name="Andreopoulos B."/>
            <person name="Lipzen A."/>
            <person name="Chen C."/>
            <person name="Yan M."/>
            <person name="Daum C."/>
            <person name="Ng V."/>
            <person name="Clum A."/>
            <person name="Steindorff A."/>
            <person name="Ohm R.A."/>
            <person name="Martin F."/>
            <person name="Silar P."/>
            <person name="Natvig D.O."/>
            <person name="Lalanne C."/>
            <person name="Gautier V."/>
            <person name="Ament-Velasquez S.L."/>
            <person name="Kruys A."/>
            <person name="Hutchinson M.I."/>
            <person name="Powell A.J."/>
            <person name="Barry K."/>
            <person name="Miller A.N."/>
            <person name="Grigoriev I.V."/>
            <person name="Debuchy R."/>
            <person name="Gladieux P."/>
            <person name="Hiltunen Thoren M."/>
            <person name="Johannesson H."/>
        </authorList>
    </citation>
    <scope>NUCLEOTIDE SEQUENCE</scope>
    <source>
        <strain evidence="6">PSN293</strain>
    </source>
</reference>
<keyword evidence="3" id="KW-0443">Lipid metabolism</keyword>
<dbReference type="GO" id="GO:0016020">
    <property type="term" value="C:membrane"/>
    <property type="evidence" value="ECO:0007669"/>
    <property type="project" value="TreeGrafter"/>
</dbReference>
<accession>A0AAN6XYY3</accession>
<dbReference type="EMBL" id="MU858323">
    <property type="protein sequence ID" value="KAK4207062.1"/>
    <property type="molecule type" value="Genomic_DNA"/>
</dbReference>
<organism evidence="6 7">
    <name type="scientific">Rhypophila decipiens</name>
    <dbReference type="NCBI Taxonomy" id="261697"/>
    <lineage>
        <taxon>Eukaryota</taxon>
        <taxon>Fungi</taxon>
        <taxon>Dikarya</taxon>
        <taxon>Ascomycota</taxon>
        <taxon>Pezizomycotina</taxon>
        <taxon>Sordariomycetes</taxon>
        <taxon>Sordariomycetidae</taxon>
        <taxon>Sordariales</taxon>
        <taxon>Naviculisporaceae</taxon>
        <taxon>Rhypophila</taxon>
    </lineage>
</organism>
<evidence type="ECO:0000256" key="3">
    <source>
        <dbReference type="ARBA" id="ARBA00023098"/>
    </source>
</evidence>
<proteinExistence type="predicted"/>
<keyword evidence="7" id="KW-1185">Reference proteome</keyword>
<evidence type="ECO:0000256" key="4">
    <source>
        <dbReference type="PROSITE-ProRule" id="PRU01161"/>
    </source>
</evidence>
<dbReference type="Pfam" id="PF01734">
    <property type="entry name" value="Patatin"/>
    <property type="match status" value="1"/>
</dbReference>
<gene>
    <name evidence="6" type="ORF">QBC37DRAFT_102692</name>
</gene>
<evidence type="ECO:0000313" key="7">
    <source>
        <dbReference type="Proteomes" id="UP001301769"/>
    </source>
</evidence>
<reference evidence="6" key="2">
    <citation type="submission" date="2023-05" db="EMBL/GenBank/DDBJ databases">
        <authorList>
            <consortium name="Lawrence Berkeley National Laboratory"/>
            <person name="Steindorff A."/>
            <person name="Hensen N."/>
            <person name="Bonometti L."/>
            <person name="Westerberg I."/>
            <person name="Brannstrom I.O."/>
            <person name="Guillou S."/>
            <person name="Cros-Aarteil S."/>
            <person name="Calhoun S."/>
            <person name="Haridas S."/>
            <person name="Kuo A."/>
            <person name="Mondo S."/>
            <person name="Pangilinan J."/>
            <person name="Riley R."/>
            <person name="Labutti K."/>
            <person name="Andreopoulos B."/>
            <person name="Lipzen A."/>
            <person name="Chen C."/>
            <person name="Yanf M."/>
            <person name="Daum C."/>
            <person name="Ng V."/>
            <person name="Clum A."/>
            <person name="Ohm R."/>
            <person name="Martin F."/>
            <person name="Silar P."/>
            <person name="Natvig D."/>
            <person name="Lalanne C."/>
            <person name="Gautier V."/>
            <person name="Ament-Velasquez S.L."/>
            <person name="Kruys A."/>
            <person name="Hutchinson M.I."/>
            <person name="Powell A.J."/>
            <person name="Barry K."/>
            <person name="Miller A.N."/>
            <person name="Grigoriev I.V."/>
            <person name="Debuchy R."/>
            <person name="Gladieux P."/>
            <person name="Thoren M.H."/>
            <person name="Johannesson H."/>
        </authorList>
    </citation>
    <scope>NUCLEOTIDE SEQUENCE</scope>
    <source>
        <strain evidence="6">PSN293</strain>
    </source>
</reference>
<protein>
    <submittedName>
        <fullName evidence="6">Acyl transferase/acyl hydrolase/lysophospholipase</fullName>
    </submittedName>
</protein>
<evidence type="ECO:0000259" key="5">
    <source>
        <dbReference type="PROSITE" id="PS51635"/>
    </source>
</evidence>
<dbReference type="InterPro" id="IPR002641">
    <property type="entry name" value="PNPLA_dom"/>
</dbReference>
<keyword evidence="6" id="KW-0808">Transferase</keyword>
<dbReference type="InterPro" id="IPR016035">
    <property type="entry name" value="Acyl_Trfase/lysoPLipase"/>
</dbReference>
<dbReference type="GO" id="GO:0016042">
    <property type="term" value="P:lipid catabolic process"/>
    <property type="evidence" value="ECO:0007669"/>
    <property type="project" value="UniProtKB-KW"/>
</dbReference>
<feature type="short sequence motif" description="DGA/G" evidence="4">
    <location>
        <begin position="81"/>
        <end position="83"/>
    </location>
</feature>
<dbReference type="Gene3D" id="3.40.1090.10">
    <property type="entry name" value="Cytosolic phospholipase A2 catalytic domain"/>
    <property type="match status" value="1"/>
</dbReference>
<sequence>MVRSSQSCLSINKRVSARQDTDCKTFVVALMYKDEQPRRFRTYDSEDGEAPNCTIWGACRATSAAPIYFPPIQIAGHTYCDGGAKANNPISEIYHEARREQPGRAIRSIVSLGPEDQSNSILETMLGPLQNMPSI</sequence>
<keyword evidence="2" id="KW-0442">Lipid degradation</keyword>
<dbReference type="AlphaFoldDB" id="A0AAN6XYY3"/>
<evidence type="ECO:0000256" key="1">
    <source>
        <dbReference type="ARBA" id="ARBA00022801"/>
    </source>
</evidence>
<dbReference type="PANTHER" id="PTHR24185:SF1">
    <property type="entry name" value="CALCIUM-INDEPENDENT PHOSPHOLIPASE A2-GAMMA"/>
    <property type="match status" value="1"/>
</dbReference>
<dbReference type="GO" id="GO:0016740">
    <property type="term" value="F:transferase activity"/>
    <property type="evidence" value="ECO:0007669"/>
    <property type="project" value="UniProtKB-KW"/>
</dbReference>
<dbReference type="PANTHER" id="PTHR24185">
    <property type="entry name" value="CALCIUM-INDEPENDENT PHOSPHOLIPASE A2-GAMMA"/>
    <property type="match status" value="1"/>
</dbReference>
<name>A0AAN6XYY3_9PEZI</name>
<dbReference type="GO" id="GO:0046486">
    <property type="term" value="P:glycerolipid metabolic process"/>
    <property type="evidence" value="ECO:0007669"/>
    <property type="project" value="UniProtKB-ARBA"/>
</dbReference>
<evidence type="ECO:0000313" key="6">
    <source>
        <dbReference type="EMBL" id="KAK4207062.1"/>
    </source>
</evidence>
<dbReference type="SUPFAM" id="SSF52151">
    <property type="entry name" value="FabD/lysophospholipase-like"/>
    <property type="match status" value="1"/>
</dbReference>
<dbReference type="GO" id="GO:0019369">
    <property type="term" value="P:arachidonate metabolic process"/>
    <property type="evidence" value="ECO:0007669"/>
    <property type="project" value="TreeGrafter"/>
</dbReference>
<comment type="caution">
    <text evidence="6">The sequence shown here is derived from an EMBL/GenBank/DDBJ whole genome shotgun (WGS) entry which is preliminary data.</text>
</comment>
<evidence type="ECO:0000256" key="2">
    <source>
        <dbReference type="ARBA" id="ARBA00022963"/>
    </source>
</evidence>
<dbReference type="GO" id="GO:0047499">
    <property type="term" value="F:calcium-independent phospholipase A2 activity"/>
    <property type="evidence" value="ECO:0007669"/>
    <property type="project" value="TreeGrafter"/>
</dbReference>
<feature type="domain" description="PNPLA" evidence="5">
    <location>
        <begin position="1"/>
        <end position="94"/>
    </location>
</feature>